<dbReference type="EMBL" id="QNUK01000067">
    <property type="protein sequence ID" value="KAF5903824.1"/>
    <property type="molecule type" value="Genomic_DNA"/>
</dbReference>
<protein>
    <submittedName>
        <fullName evidence="1">PiggyBac transposable element-derived protein 3-like isoform X2</fullName>
    </submittedName>
</protein>
<dbReference type="AlphaFoldDB" id="A0A8J4X6N8"/>
<reference evidence="1" key="1">
    <citation type="submission" date="2020-07" db="EMBL/GenBank/DDBJ databases">
        <title>Clarias magur genome sequencing, assembly and annotation.</title>
        <authorList>
            <person name="Kushwaha B."/>
            <person name="Kumar R."/>
            <person name="Das P."/>
            <person name="Joshi C.G."/>
            <person name="Kumar D."/>
            <person name="Nagpure N.S."/>
            <person name="Pandey M."/>
            <person name="Agarwal S."/>
            <person name="Srivastava S."/>
            <person name="Singh M."/>
            <person name="Sahoo L."/>
            <person name="Jayasankar P."/>
            <person name="Meher P.K."/>
            <person name="Koringa P.G."/>
            <person name="Iquebal M.A."/>
            <person name="Das S.P."/>
            <person name="Bit A."/>
            <person name="Patnaik S."/>
            <person name="Patel N."/>
            <person name="Shah T.M."/>
            <person name="Hinsu A."/>
            <person name="Jena J.K."/>
        </authorList>
    </citation>
    <scope>NUCLEOTIDE SEQUENCE</scope>
    <source>
        <strain evidence="1">CIFAMagur01</strain>
        <tissue evidence="1">Testis</tissue>
    </source>
</reference>
<evidence type="ECO:0000313" key="2">
    <source>
        <dbReference type="Proteomes" id="UP000727407"/>
    </source>
</evidence>
<proteinExistence type="predicted"/>
<sequence>MEAVTKKHVLSISWTGRRVLLQSELLQCYYRAGRWPVAMFYSMLDLASVNTCSTQAYMRSTEKRRVHLAHLAEKICCGFLQEKMVNFD</sequence>
<evidence type="ECO:0000313" key="1">
    <source>
        <dbReference type="EMBL" id="KAF5903824.1"/>
    </source>
</evidence>
<dbReference type="Proteomes" id="UP000727407">
    <property type="component" value="Unassembled WGS sequence"/>
</dbReference>
<accession>A0A8J4X6N8</accession>
<keyword evidence="2" id="KW-1185">Reference proteome</keyword>
<dbReference type="OrthoDB" id="8932906at2759"/>
<name>A0A8J4X6N8_CLAMG</name>
<organism evidence="1 2">
    <name type="scientific">Clarias magur</name>
    <name type="common">Asian catfish</name>
    <name type="synonym">Macropteronotus magur</name>
    <dbReference type="NCBI Taxonomy" id="1594786"/>
    <lineage>
        <taxon>Eukaryota</taxon>
        <taxon>Metazoa</taxon>
        <taxon>Chordata</taxon>
        <taxon>Craniata</taxon>
        <taxon>Vertebrata</taxon>
        <taxon>Euteleostomi</taxon>
        <taxon>Actinopterygii</taxon>
        <taxon>Neopterygii</taxon>
        <taxon>Teleostei</taxon>
        <taxon>Ostariophysi</taxon>
        <taxon>Siluriformes</taxon>
        <taxon>Clariidae</taxon>
        <taxon>Clarias</taxon>
    </lineage>
</organism>
<comment type="caution">
    <text evidence="1">The sequence shown here is derived from an EMBL/GenBank/DDBJ whole genome shotgun (WGS) entry which is preliminary data.</text>
</comment>
<gene>
    <name evidence="1" type="ORF">DAT39_006422</name>
</gene>